<dbReference type="SUPFAM" id="SSF75005">
    <property type="entry name" value="Arabinanase/levansucrase/invertase"/>
    <property type="match status" value="1"/>
</dbReference>
<dbReference type="EMBL" id="JAOTPL010000023">
    <property type="protein sequence ID" value="MCU7695316.1"/>
    <property type="molecule type" value="Genomic_DNA"/>
</dbReference>
<dbReference type="Gene3D" id="2.80.10.50">
    <property type="match status" value="1"/>
</dbReference>
<dbReference type="PROSITE" id="PS51257">
    <property type="entry name" value="PROKAR_LIPOPROTEIN"/>
    <property type="match status" value="1"/>
</dbReference>
<dbReference type="AlphaFoldDB" id="A0AAE3IQI7"/>
<keyword evidence="3 7" id="KW-0378">Hydrolase</keyword>
<evidence type="ECO:0000313" key="10">
    <source>
        <dbReference type="EMBL" id="MCU7695316.1"/>
    </source>
</evidence>
<organism evidence="10 11">
    <name type="scientific">Haoranjiania flava</name>
    <dbReference type="NCBI Taxonomy" id="1856322"/>
    <lineage>
        <taxon>Bacteria</taxon>
        <taxon>Pseudomonadati</taxon>
        <taxon>Bacteroidota</taxon>
        <taxon>Chitinophagia</taxon>
        <taxon>Chitinophagales</taxon>
        <taxon>Chitinophagaceae</taxon>
        <taxon>Haoranjiania</taxon>
    </lineage>
</organism>
<evidence type="ECO:0000256" key="2">
    <source>
        <dbReference type="ARBA" id="ARBA00022729"/>
    </source>
</evidence>
<protein>
    <submittedName>
        <fullName evidence="10">Family 43 glycosylhydrolase</fullName>
    </submittedName>
</protein>
<evidence type="ECO:0000256" key="6">
    <source>
        <dbReference type="PIRSR" id="PIRSR606710-2"/>
    </source>
</evidence>
<dbReference type="RefSeq" id="WP_263038804.1">
    <property type="nucleotide sequence ID" value="NZ_JAOTPL010000023.1"/>
</dbReference>
<dbReference type="Pfam" id="PF14200">
    <property type="entry name" value="RicinB_lectin_2"/>
    <property type="match status" value="1"/>
</dbReference>
<dbReference type="InterPro" id="IPR006710">
    <property type="entry name" value="Glyco_hydro_43"/>
</dbReference>
<dbReference type="InterPro" id="IPR000772">
    <property type="entry name" value="Ricin_B_lectin"/>
</dbReference>
<dbReference type="PANTHER" id="PTHR43817:SF1">
    <property type="entry name" value="HYDROLASE, FAMILY 43, PUTATIVE (AFU_ORTHOLOGUE AFUA_3G01660)-RELATED"/>
    <property type="match status" value="1"/>
</dbReference>
<dbReference type="InterPro" id="IPR035992">
    <property type="entry name" value="Ricin_B-like_lectins"/>
</dbReference>
<sequence>MKKTVKALQVVFLLLFFIACKKASNSNEIIVQPTHAVKSDSIPESIYRIRNFISEETNGFAVDASGSLVQQTVWSPENTAQRWHIIAVESKVYKLINVNSNKALEAAKSTNTSGAQLQLNTDNGSDLQRWKFVKVHNNVYKLVNKATGLYVGINGVNIVQKTLSNGNAPEDQFVLHNLYFKNPIVEGGFADPYVVYKDGYYYAMTTSGNNIRIRKTKYMSLLNQSENRIIWTPATGTTYTSNIWAPELHYLDGKWYIYFAASGAGVGQRMHVLESTSQDPSARSWIYKGKISDISDQWAIDGTVLKHNGKNFFIWSGWESEATKLKQHLYIASMSNPWTISGERTKISSPTNVWEKYEGSANGDFVGATGVNEAPIILKKDAESTVYLIFSVSRYNSDNYSLATMNLIHGGDPVNAAHWVNKKRVFTSANGVYGPGHNSFFTSGSEHWIFYHARNTANTPNGSRTARIQKISWDANGAPIFGTPVSTSSQLEIPAGE</sequence>
<dbReference type="GO" id="GO:0005975">
    <property type="term" value="P:carbohydrate metabolic process"/>
    <property type="evidence" value="ECO:0007669"/>
    <property type="project" value="InterPro"/>
</dbReference>
<evidence type="ECO:0000256" key="5">
    <source>
        <dbReference type="PIRSR" id="PIRSR606710-1"/>
    </source>
</evidence>
<gene>
    <name evidence="10" type="ORF">OD355_12385</name>
</gene>
<dbReference type="Proteomes" id="UP001209317">
    <property type="component" value="Unassembled WGS sequence"/>
</dbReference>
<feature type="site" description="Important for catalytic activity, responsible for pKa modulation of the active site Glu and correct orientation of both the proton donor and substrate" evidence="6">
    <location>
        <position position="301"/>
    </location>
</feature>
<dbReference type="PANTHER" id="PTHR43817">
    <property type="entry name" value="GLYCOSYL HYDROLASE"/>
    <property type="match status" value="1"/>
</dbReference>
<feature type="active site" description="Proton donor" evidence="5">
    <location>
        <position position="373"/>
    </location>
</feature>
<keyword evidence="2 8" id="KW-0732">Signal</keyword>
<evidence type="ECO:0000256" key="4">
    <source>
        <dbReference type="ARBA" id="ARBA00023295"/>
    </source>
</evidence>
<feature type="active site" description="Proton acceptor" evidence="5">
    <location>
        <position position="191"/>
    </location>
</feature>
<dbReference type="CDD" id="cd18820">
    <property type="entry name" value="GH43_LbAraf43-like"/>
    <property type="match status" value="1"/>
</dbReference>
<dbReference type="Gene3D" id="2.115.10.20">
    <property type="entry name" value="Glycosyl hydrolase domain, family 43"/>
    <property type="match status" value="1"/>
</dbReference>
<evidence type="ECO:0000256" key="7">
    <source>
        <dbReference type="RuleBase" id="RU361187"/>
    </source>
</evidence>
<feature type="domain" description="Ricin B lectin" evidence="9">
    <location>
        <begin position="80"/>
        <end position="155"/>
    </location>
</feature>
<keyword evidence="4 7" id="KW-0326">Glycosidase</keyword>
<evidence type="ECO:0000259" key="9">
    <source>
        <dbReference type="Pfam" id="PF14200"/>
    </source>
</evidence>
<dbReference type="InterPro" id="IPR023296">
    <property type="entry name" value="Glyco_hydro_beta-prop_sf"/>
</dbReference>
<dbReference type="GO" id="GO:0004553">
    <property type="term" value="F:hydrolase activity, hydrolyzing O-glycosyl compounds"/>
    <property type="evidence" value="ECO:0007669"/>
    <property type="project" value="InterPro"/>
</dbReference>
<dbReference type="CDD" id="cd00161">
    <property type="entry name" value="beta-trefoil_Ricin-like"/>
    <property type="match status" value="1"/>
</dbReference>
<feature type="signal peptide" evidence="8">
    <location>
        <begin position="1"/>
        <end position="23"/>
    </location>
</feature>
<reference evidence="10" key="1">
    <citation type="submission" date="2022-10" db="EMBL/GenBank/DDBJ databases">
        <authorList>
            <person name="Kim H.S."/>
            <person name="Kim J.-S."/>
            <person name="Suh M.K."/>
            <person name="Eom M.K."/>
            <person name="Lee J.-S."/>
        </authorList>
    </citation>
    <scope>NUCLEOTIDE SEQUENCE</scope>
    <source>
        <strain evidence="10">LIP-5</strain>
    </source>
</reference>
<proteinExistence type="inferred from homology"/>
<comment type="caution">
    <text evidence="10">The sequence shown here is derived from an EMBL/GenBank/DDBJ whole genome shotgun (WGS) entry which is preliminary data.</text>
</comment>
<evidence type="ECO:0000256" key="1">
    <source>
        <dbReference type="ARBA" id="ARBA00009865"/>
    </source>
</evidence>
<dbReference type="PROSITE" id="PS50231">
    <property type="entry name" value="RICIN_B_LECTIN"/>
    <property type="match status" value="1"/>
</dbReference>
<evidence type="ECO:0000313" key="11">
    <source>
        <dbReference type="Proteomes" id="UP001209317"/>
    </source>
</evidence>
<dbReference type="Pfam" id="PF04616">
    <property type="entry name" value="Glyco_hydro_43"/>
    <property type="match status" value="1"/>
</dbReference>
<evidence type="ECO:0000256" key="3">
    <source>
        <dbReference type="ARBA" id="ARBA00022801"/>
    </source>
</evidence>
<name>A0AAE3IQI7_9BACT</name>
<accession>A0AAE3IQI7</accession>
<feature type="chain" id="PRO_5042105649" evidence="8">
    <location>
        <begin position="24"/>
        <end position="497"/>
    </location>
</feature>
<dbReference type="SUPFAM" id="SSF50370">
    <property type="entry name" value="Ricin B-like lectins"/>
    <property type="match status" value="1"/>
</dbReference>
<evidence type="ECO:0000256" key="8">
    <source>
        <dbReference type="SAM" id="SignalP"/>
    </source>
</evidence>
<comment type="similarity">
    <text evidence="1 7">Belongs to the glycosyl hydrolase 43 family.</text>
</comment>
<keyword evidence="11" id="KW-1185">Reference proteome</keyword>